<feature type="transmembrane region" description="Helical" evidence="6">
    <location>
        <begin position="420"/>
        <end position="439"/>
    </location>
</feature>
<dbReference type="NCBIfam" id="TIGR01972">
    <property type="entry name" value="NDH_I_M"/>
    <property type="match status" value="1"/>
</dbReference>
<evidence type="ECO:0000256" key="4">
    <source>
        <dbReference type="ARBA" id="ARBA00022989"/>
    </source>
</evidence>
<name>A0A6J7G0D1_9ZZZZ</name>
<keyword evidence="5 6" id="KW-0472">Membrane</keyword>
<evidence type="ECO:0000256" key="6">
    <source>
        <dbReference type="SAM" id="Phobius"/>
    </source>
</evidence>
<evidence type="ECO:0000256" key="2">
    <source>
        <dbReference type="ARBA" id="ARBA00009025"/>
    </source>
</evidence>
<dbReference type="AlphaFoldDB" id="A0A6J7G0D1"/>
<feature type="transmembrane region" description="Helical" evidence="6">
    <location>
        <begin position="143"/>
        <end position="163"/>
    </location>
</feature>
<sequence length="521" mass="55524">MNSFPWLTVLGLVPLVGSIVVALLPKSRPALAKQLAFAISLVVLGLVVVIALQFNGSASEPFQFVEFHDWIPAFGVTYSLGVDGIGLVLIALSAVLVPITILAGWNDVEEPNAESVGSVKGYFALILALETLMIGVFAATDVFLFYVFFEAMLIPIYFMIGRYGGAQRSYAAMKFLIYSLLGGLFMLAAMIGLFVASAKITGQGTFNWFALVGLNIDPTTQKFLFLGFFFAFAIKAPLWPFHTWLPDAAGASKPGTAVLLLGVLDKVGTFGMLRYCLPIFPAASDFYAPFIIALAVIGIFYGAFVALGQNDLKRLFAYSSMSHFGFIILGIFVFTSVGISGSTVYMIAHGLSTAALFLTAGFLMQRHKGSSLLSDYSGVNKPAPVLAGFFLFAALASLALPGLVSFVGEFMVLLGTFQRYMWVGGIATLGIVITAAYVLRVYQKSMTGPVGSGLEDIKDLNGREITALVPIVLLTIFLGLYPAPVLNVVNPAVDTVMTVIGATNPEPTVGLSSTTSKGAQQ</sequence>
<dbReference type="PANTHER" id="PTHR43507">
    <property type="entry name" value="NADH-UBIQUINONE OXIDOREDUCTASE CHAIN 4"/>
    <property type="match status" value="1"/>
</dbReference>
<feature type="transmembrane region" description="Helical" evidence="6">
    <location>
        <begin position="6"/>
        <end position="24"/>
    </location>
</feature>
<dbReference type="GO" id="GO:0008137">
    <property type="term" value="F:NADH dehydrogenase (ubiquinone) activity"/>
    <property type="evidence" value="ECO:0007669"/>
    <property type="project" value="InterPro"/>
</dbReference>
<dbReference type="GO" id="GO:0015990">
    <property type="term" value="P:electron transport coupled proton transport"/>
    <property type="evidence" value="ECO:0007669"/>
    <property type="project" value="TreeGrafter"/>
</dbReference>
<dbReference type="NCBIfam" id="NF004500">
    <property type="entry name" value="PRK05846.1-4"/>
    <property type="match status" value="1"/>
</dbReference>
<comment type="subcellular location">
    <subcellularLocation>
        <location evidence="1">Membrane</location>
        <topology evidence="1">Multi-pass membrane protein</topology>
    </subcellularLocation>
</comment>
<dbReference type="InterPro" id="IPR010227">
    <property type="entry name" value="NADH_Q_OxRdtase_chainM/4"/>
</dbReference>
<gene>
    <name evidence="8" type="ORF">UFOPK3495_00848</name>
</gene>
<keyword evidence="4 6" id="KW-1133">Transmembrane helix</keyword>
<evidence type="ECO:0000259" key="7">
    <source>
        <dbReference type="Pfam" id="PF00361"/>
    </source>
</evidence>
<feature type="transmembrane region" description="Helical" evidence="6">
    <location>
        <begin position="175"/>
        <end position="198"/>
    </location>
</feature>
<dbReference type="PANTHER" id="PTHR43507:SF1">
    <property type="entry name" value="NADH-UBIQUINONE OXIDOREDUCTASE CHAIN 4"/>
    <property type="match status" value="1"/>
</dbReference>
<feature type="transmembrane region" description="Helical" evidence="6">
    <location>
        <begin position="345"/>
        <end position="364"/>
    </location>
</feature>
<dbReference type="Pfam" id="PF00361">
    <property type="entry name" value="Proton_antipo_M"/>
    <property type="match status" value="1"/>
</dbReference>
<evidence type="ECO:0000256" key="1">
    <source>
        <dbReference type="ARBA" id="ARBA00004141"/>
    </source>
</evidence>
<feature type="transmembrane region" description="Helical" evidence="6">
    <location>
        <begin position="117"/>
        <end position="137"/>
    </location>
</feature>
<evidence type="ECO:0000256" key="3">
    <source>
        <dbReference type="ARBA" id="ARBA00022692"/>
    </source>
</evidence>
<feature type="transmembrane region" description="Helical" evidence="6">
    <location>
        <begin position="286"/>
        <end position="308"/>
    </location>
</feature>
<dbReference type="GO" id="GO:0003954">
    <property type="term" value="F:NADH dehydrogenase activity"/>
    <property type="evidence" value="ECO:0007669"/>
    <property type="project" value="TreeGrafter"/>
</dbReference>
<dbReference type="InterPro" id="IPR003918">
    <property type="entry name" value="NADH_UbQ_OxRdtase"/>
</dbReference>
<dbReference type="GO" id="GO:0016020">
    <property type="term" value="C:membrane"/>
    <property type="evidence" value="ECO:0007669"/>
    <property type="project" value="UniProtKB-SubCell"/>
</dbReference>
<keyword evidence="3 6" id="KW-0812">Transmembrane</keyword>
<organism evidence="8">
    <name type="scientific">freshwater metagenome</name>
    <dbReference type="NCBI Taxonomy" id="449393"/>
    <lineage>
        <taxon>unclassified sequences</taxon>
        <taxon>metagenomes</taxon>
        <taxon>ecological metagenomes</taxon>
    </lineage>
</organism>
<feature type="transmembrane region" description="Helical" evidence="6">
    <location>
        <begin position="84"/>
        <end position="105"/>
    </location>
</feature>
<dbReference type="InterPro" id="IPR001750">
    <property type="entry name" value="ND/Mrp_TM"/>
</dbReference>
<dbReference type="GO" id="GO:0048039">
    <property type="term" value="F:ubiquinone binding"/>
    <property type="evidence" value="ECO:0007669"/>
    <property type="project" value="TreeGrafter"/>
</dbReference>
<evidence type="ECO:0000313" key="8">
    <source>
        <dbReference type="EMBL" id="CAB4898845.1"/>
    </source>
</evidence>
<proteinExistence type="inferred from homology"/>
<feature type="transmembrane region" description="Helical" evidence="6">
    <location>
        <begin position="465"/>
        <end position="483"/>
    </location>
</feature>
<evidence type="ECO:0000256" key="5">
    <source>
        <dbReference type="ARBA" id="ARBA00023136"/>
    </source>
</evidence>
<feature type="transmembrane region" description="Helical" evidence="6">
    <location>
        <begin position="223"/>
        <end position="245"/>
    </location>
</feature>
<dbReference type="PRINTS" id="PR01437">
    <property type="entry name" value="NUOXDRDTASE4"/>
</dbReference>
<dbReference type="GO" id="GO:0042773">
    <property type="term" value="P:ATP synthesis coupled electron transport"/>
    <property type="evidence" value="ECO:0007669"/>
    <property type="project" value="InterPro"/>
</dbReference>
<accession>A0A6J7G0D1</accession>
<feature type="transmembrane region" description="Helical" evidence="6">
    <location>
        <begin position="315"/>
        <end position="339"/>
    </location>
</feature>
<feature type="transmembrane region" description="Helical" evidence="6">
    <location>
        <begin position="36"/>
        <end position="54"/>
    </location>
</feature>
<protein>
    <submittedName>
        <fullName evidence="8">Unannotated protein</fullName>
    </submittedName>
</protein>
<comment type="similarity">
    <text evidence="2">Belongs to the complex I subunit 4 family.</text>
</comment>
<reference evidence="8" key="1">
    <citation type="submission" date="2020-05" db="EMBL/GenBank/DDBJ databases">
        <authorList>
            <person name="Chiriac C."/>
            <person name="Salcher M."/>
            <person name="Ghai R."/>
            <person name="Kavagutti S V."/>
        </authorList>
    </citation>
    <scope>NUCLEOTIDE SEQUENCE</scope>
</reference>
<feature type="transmembrane region" description="Helical" evidence="6">
    <location>
        <begin position="257"/>
        <end position="280"/>
    </location>
</feature>
<dbReference type="EMBL" id="CAFBMC010000038">
    <property type="protein sequence ID" value="CAB4898845.1"/>
    <property type="molecule type" value="Genomic_DNA"/>
</dbReference>
<feature type="domain" description="NADH:quinone oxidoreductase/Mrp antiporter transmembrane" evidence="7">
    <location>
        <begin position="139"/>
        <end position="434"/>
    </location>
</feature>
<feature type="transmembrane region" description="Helical" evidence="6">
    <location>
        <begin position="385"/>
        <end position="408"/>
    </location>
</feature>